<name>A0ABV9PX03_9BACL</name>
<reference evidence="2" key="1">
    <citation type="journal article" date="2019" name="Int. J. Syst. Evol. Microbiol.">
        <title>The Global Catalogue of Microorganisms (GCM) 10K type strain sequencing project: providing services to taxonomists for standard genome sequencing and annotation.</title>
        <authorList>
            <consortium name="The Broad Institute Genomics Platform"/>
            <consortium name="The Broad Institute Genome Sequencing Center for Infectious Disease"/>
            <person name="Wu L."/>
            <person name="Ma J."/>
        </authorList>
    </citation>
    <scope>NUCLEOTIDE SEQUENCE [LARGE SCALE GENOMIC DNA]</scope>
    <source>
        <strain evidence="2">WYCCWR 12678</strain>
    </source>
</reference>
<dbReference type="EMBL" id="JBHSHC010000014">
    <property type="protein sequence ID" value="MFC4766158.1"/>
    <property type="molecule type" value="Genomic_DNA"/>
</dbReference>
<proteinExistence type="predicted"/>
<evidence type="ECO:0000313" key="2">
    <source>
        <dbReference type="Proteomes" id="UP001596002"/>
    </source>
</evidence>
<keyword evidence="2" id="KW-1185">Reference proteome</keyword>
<evidence type="ECO:0000313" key="1">
    <source>
        <dbReference type="EMBL" id="MFC4766158.1"/>
    </source>
</evidence>
<protein>
    <submittedName>
        <fullName evidence="1">Uncharacterized protein</fullName>
    </submittedName>
</protein>
<organism evidence="1 2">
    <name type="scientific">Effusibacillus consociatus</name>
    <dbReference type="NCBI Taxonomy" id="1117041"/>
    <lineage>
        <taxon>Bacteria</taxon>
        <taxon>Bacillati</taxon>
        <taxon>Bacillota</taxon>
        <taxon>Bacilli</taxon>
        <taxon>Bacillales</taxon>
        <taxon>Alicyclobacillaceae</taxon>
        <taxon>Effusibacillus</taxon>
    </lineage>
</organism>
<comment type="caution">
    <text evidence="1">The sequence shown here is derived from an EMBL/GenBank/DDBJ whole genome shotgun (WGS) entry which is preliminary data.</text>
</comment>
<accession>A0ABV9PX03</accession>
<dbReference type="Proteomes" id="UP001596002">
    <property type="component" value="Unassembled WGS sequence"/>
</dbReference>
<sequence>MTRNSLYLLSNVPLSEKNPVQDVSSAANRFGQSVVLLWDGTGVLHASRVTVTIHRIMKSTGL</sequence>
<gene>
    <name evidence="1" type="ORF">ACFO8Q_01930</name>
</gene>